<feature type="domain" description="Enoyl reductase (ER)" evidence="6">
    <location>
        <begin position="7"/>
        <end position="347"/>
    </location>
</feature>
<dbReference type="PANTHER" id="PTHR43161:SF23">
    <property type="entry name" value="(R,R)-BUTANEDIOL DEHYDROGENASE-RELATED"/>
    <property type="match status" value="1"/>
</dbReference>
<evidence type="ECO:0000256" key="4">
    <source>
        <dbReference type="ARBA" id="ARBA00022833"/>
    </source>
</evidence>
<dbReference type="SUPFAM" id="SSF51735">
    <property type="entry name" value="NAD(P)-binding Rossmann-fold domains"/>
    <property type="match status" value="1"/>
</dbReference>
<comment type="similarity">
    <text evidence="2">Belongs to the zinc-containing alcohol dehydrogenase family.</text>
</comment>
<sequence>MKAVVFHAKQDLRIEDVAEPTPLPGQVKLKNAHVGICGTDLHVYYDPDTCGSDFSKPHPITGAQPPQILGHEFSGTVVEVGDGVEDLKVGDRVAAWPIYHCGTCHPCLTGRPAGCTTAGFHGLTSHGGGLATYTTLKATQCFKLPDSVDLRLGALVEPMSVGWRAVRRSGAGKGSRALVIGAGPIGISVFIALREHGVEAIFVSEPSAMRRAAIAGVGATHVIDPMSTDLAKAIADLTGGAGVDFVFDAAGIVAALDQGISLLAPGGSAVIIGVHSTTMIVDPLTLLLREITIGGSCAYDRQDFAEVIEAMSRGVYDPTGWVADVAFNDVESTIVALHSGQGVKALVTIGED</sequence>
<evidence type="ECO:0000259" key="6">
    <source>
        <dbReference type="SMART" id="SM00829"/>
    </source>
</evidence>
<protein>
    <submittedName>
        <fullName evidence="7">Unannotated protein</fullName>
    </submittedName>
</protein>
<organism evidence="7">
    <name type="scientific">freshwater metagenome</name>
    <dbReference type="NCBI Taxonomy" id="449393"/>
    <lineage>
        <taxon>unclassified sequences</taxon>
        <taxon>metagenomes</taxon>
        <taxon>ecological metagenomes</taxon>
    </lineage>
</organism>
<proteinExistence type="inferred from homology"/>
<evidence type="ECO:0000256" key="1">
    <source>
        <dbReference type="ARBA" id="ARBA00001947"/>
    </source>
</evidence>
<dbReference type="Gene3D" id="3.90.180.10">
    <property type="entry name" value="Medium-chain alcohol dehydrogenases, catalytic domain"/>
    <property type="match status" value="1"/>
</dbReference>
<dbReference type="EMBL" id="CAFBPU010000006">
    <property type="protein sequence ID" value="CAB5023944.1"/>
    <property type="molecule type" value="Genomic_DNA"/>
</dbReference>
<keyword evidence="5" id="KW-0560">Oxidoreductase</keyword>
<name>A0A6J7R5C8_9ZZZZ</name>
<dbReference type="InterPro" id="IPR013154">
    <property type="entry name" value="ADH-like_N"/>
</dbReference>
<dbReference type="CDD" id="cd08233">
    <property type="entry name" value="butanediol_DH_like"/>
    <property type="match status" value="1"/>
</dbReference>
<dbReference type="SUPFAM" id="SSF50129">
    <property type="entry name" value="GroES-like"/>
    <property type="match status" value="1"/>
</dbReference>
<dbReference type="Gene3D" id="3.40.50.720">
    <property type="entry name" value="NAD(P)-binding Rossmann-like Domain"/>
    <property type="match status" value="1"/>
</dbReference>
<dbReference type="InterPro" id="IPR013149">
    <property type="entry name" value="ADH-like_C"/>
</dbReference>
<dbReference type="GO" id="GO:0005737">
    <property type="term" value="C:cytoplasm"/>
    <property type="evidence" value="ECO:0007669"/>
    <property type="project" value="TreeGrafter"/>
</dbReference>
<evidence type="ECO:0000313" key="7">
    <source>
        <dbReference type="EMBL" id="CAB5023944.1"/>
    </source>
</evidence>
<dbReference type="GO" id="GO:0034079">
    <property type="term" value="P:butanediol biosynthetic process"/>
    <property type="evidence" value="ECO:0007669"/>
    <property type="project" value="TreeGrafter"/>
</dbReference>
<comment type="cofactor">
    <cofactor evidence="1">
        <name>Zn(2+)</name>
        <dbReference type="ChEBI" id="CHEBI:29105"/>
    </cofactor>
</comment>
<dbReference type="GO" id="GO:0008270">
    <property type="term" value="F:zinc ion binding"/>
    <property type="evidence" value="ECO:0007669"/>
    <property type="project" value="InterPro"/>
</dbReference>
<dbReference type="InterPro" id="IPR036291">
    <property type="entry name" value="NAD(P)-bd_dom_sf"/>
</dbReference>
<dbReference type="PROSITE" id="PS00059">
    <property type="entry name" value="ADH_ZINC"/>
    <property type="match status" value="1"/>
</dbReference>
<dbReference type="Pfam" id="PF00107">
    <property type="entry name" value="ADH_zinc_N"/>
    <property type="match status" value="1"/>
</dbReference>
<dbReference type="InterPro" id="IPR002328">
    <property type="entry name" value="ADH_Zn_CS"/>
</dbReference>
<gene>
    <name evidence="7" type="ORF">UFOPK4150_00412</name>
</gene>
<dbReference type="GO" id="GO:0000721">
    <property type="term" value="F:(R,R)-butanediol dehydrogenase activity"/>
    <property type="evidence" value="ECO:0007669"/>
    <property type="project" value="TreeGrafter"/>
</dbReference>
<dbReference type="InterPro" id="IPR011032">
    <property type="entry name" value="GroES-like_sf"/>
</dbReference>
<keyword evidence="3" id="KW-0479">Metal-binding</keyword>
<keyword evidence="4" id="KW-0862">Zinc</keyword>
<evidence type="ECO:0000256" key="3">
    <source>
        <dbReference type="ARBA" id="ARBA00022723"/>
    </source>
</evidence>
<dbReference type="InterPro" id="IPR020843">
    <property type="entry name" value="ER"/>
</dbReference>
<dbReference type="Pfam" id="PF08240">
    <property type="entry name" value="ADH_N"/>
    <property type="match status" value="1"/>
</dbReference>
<dbReference type="AlphaFoldDB" id="A0A6J7R5C8"/>
<reference evidence="7" key="1">
    <citation type="submission" date="2020-05" db="EMBL/GenBank/DDBJ databases">
        <authorList>
            <person name="Chiriac C."/>
            <person name="Salcher M."/>
            <person name="Ghai R."/>
            <person name="Kavagutti S V."/>
        </authorList>
    </citation>
    <scope>NUCLEOTIDE SEQUENCE</scope>
</reference>
<dbReference type="PANTHER" id="PTHR43161">
    <property type="entry name" value="SORBITOL DEHYDROGENASE"/>
    <property type="match status" value="1"/>
</dbReference>
<dbReference type="SMART" id="SM00829">
    <property type="entry name" value="PKS_ER"/>
    <property type="match status" value="1"/>
</dbReference>
<evidence type="ECO:0000256" key="2">
    <source>
        <dbReference type="ARBA" id="ARBA00008072"/>
    </source>
</evidence>
<accession>A0A6J7R5C8</accession>
<evidence type="ECO:0000256" key="5">
    <source>
        <dbReference type="ARBA" id="ARBA00023002"/>
    </source>
</evidence>